<gene>
    <name evidence="9" type="ORF">AS203_03970</name>
</gene>
<evidence type="ECO:0008006" key="11">
    <source>
        <dbReference type="Google" id="ProtNLM"/>
    </source>
</evidence>
<dbReference type="KEGG" id="peo:AS203_03970"/>
<evidence type="ECO:0000256" key="2">
    <source>
        <dbReference type="ARBA" id="ARBA00005811"/>
    </source>
</evidence>
<keyword evidence="3" id="KW-1003">Cell membrane</keyword>
<protein>
    <recommendedName>
        <fullName evidence="11">Biopolymer transporter ExbD</fullName>
    </recommendedName>
</protein>
<dbReference type="EMBL" id="CP013195">
    <property type="protein sequence ID" value="ALO48342.1"/>
    <property type="molecule type" value="Genomic_DNA"/>
</dbReference>
<evidence type="ECO:0000313" key="9">
    <source>
        <dbReference type="EMBL" id="ALO48342.1"/>
    </source>
</evidence>
<dbReference type="eggNOG" id="COG0848">
    <property type="taxonomic scope" value="Bacteria"/>
</dbReference>
<proteinExistence type="inferred from homology"/>
<evidence type="ECO:0000256" key="8">
    <source>
        <dbReference type="SAM" id="Phobius"/>
    </source>
</evidence>
<keyword evidence="10" id="KW-1185">Reference proteome</keyword>
<dbReference type="RefSeq" id="WP_060544214.1">
    <property type="nucleotide sequence ID" value="NZ_CP013195.1"/>
</dbReference>
<comment type="similarity">
    <text evidence="2 7">Belongs to the ExbD/TolR family.</text>
</comment>
<dbReference type="OrthoDB" id="9801500at2"/>
<evidence type="ECO:0000256" key="1">
    <source>
        <dbReference type="ARBA" id="ARBA00004162"/>
    </source>
</evidence>
<comment type="subcellular location">
    <subcellularLocation>
        <location evidence="1">Cell membrane</location>
        <topology evidence="1">Single-pass membrane protein</topology>
    </subcellularLocation>
    <subcellularLocation>
        <location evidence="7">Cell membrane</location>
        <topology evidence="7">Single-pass type II membrane protein</topology>
    </subcellularLocation>
</comment>
<evidence type="ECO:0000256" key="3">
    <source>
        <dbReference type="ARBA" id="ARBA00022475"/>
    </source>
</evidence>
<dbReference type="GO" id="GO:0015031">
    <property type="term" value="P:protein transport"/>
    <property type="evidence" value="ECO:0007669"/>
    <property type="project" value="UniProtKB-KW"/>
</dbReference>
<dbReference type="PANTHER" id="PTHR30558">
    <property type="entry name" value="EXBD MEMBRANE COMPONENT OF PMF-DRIVEN MACROMOLECULE IMPORT SYSTEM"/>
    <property type="match status" value="1"/>
</dbReference>
<dbReference type="STRING" id="76123.AS203_03970"/>
<evidence type="ECO:0000256" key="7">
    <source>
        <dbReference type="RuleBase" id="RU003879"/>
    </source>
</evidence>
<evidence type="ECO:0000256" key="5">
    <source>
        <dbReference type="ARBA" id="ARBA00022989"/>
    </source>
</evidence>
<name>A0A0S2KJ63_9BACT</name>
<dbReference type="PANTHER" id="PTHR30558:SF3">
    <property type="entry name" value="BIOPOLYMER TRANSPORT PROTEIN EXBD-RELATED"/>
    <property type="match status" value="1"/>
</dbReference>
<keyword evidence="5 8" id="KW-1133">Transmembrane helix</keyword>
<evidence type="ECO:0000256" key="6">
    <source>
        <dbReference type="ARBA" id="ARBA00023136"/>
    </source>
</evidence>
<evidence type="ECO:0000256" key="4">
    <source>
        <dbReference type="ARBA" id="ARBA00022692"/>
    </source>
</evidence>
<keyword evidence="6 8" id="KW-0472">Membrane</keyword>
<evidence type="ECO:0000313" key="10">
    <source>
        <dbReference type="Proteomes" id="UP000056252"/>
    </source>
</evidence>
<keyword evidence="7" id="KW-0813">Transport</keyword>
<keyword evidence="4 7" id="KW-0812">Transmembrane</keyword>
<dbReference type="Pfam" id="PF02472">
    <property type="entry name" value="ExbD"/>
    <property type="match status" value="1"/>
</dbReference>
<reference evidence="10" key="1">
    <citation type="submission" date="2015-11" db="EMBL/GenBank/DDBJ databases">
        <authorList>
            <person name="Holder M.E."/>
            <person name="Ajami N.J."/>
            <person name="Petrosino J.F."/>
        </authorList>
    </citation>
    <scope>NUCLEOTIDE SEQUENCE [LARGE SCALE GENOMIC DNA]</scope>
    <source>
        <strain evidence="10">F0113</strain>
    </source>
</reference>
<feature type="transmembrane region" description="Helical" evidence="8">
    <location>
        <begin position="20"/>
        <end position="36"/>
    </location>
</feature>
<dbReference type="Proteomes" id="UP000056252">
    <property type="component" value="Chromosome"/>
</dbReference>
<keyword evidence="7" id="KW-0653">Protein transport</keyword>
<organism evidence="9 10">
    <name type="scientific">Hoylesella enoeca</name>
    <dbReference type="NCBI Taxonomy" id="76123"/>
    <lineage>
        <taxon>Bacteria</taxon>
        <taxon>Pseudomonadati</taxon>
        <taxon>Bacteroidota</taxon>
        <taxon>Bacteroidia</taxon>
        <taxon>Bacteroidales</taxon>
        <taxon>Prevotellaceae</taxon>
        <taxon>Hoylesella</taxon>
    </lineage>
</organism>
<dbReference type="GO" id="GO:0022857">
    <property type="term" value="F:transmembrane transporter activity"/>
    <property type="evidence" value="ECO:0007669"/>
    <property type="project" value="InterPro"/>
</dbReference>
<dbReference type="GO" id="GO:0005886">
    <property type="term" value="C:plasma membrane"/>
    <property type="evidence" value="ECO:0007669"/>
    <property type="project" value="UniProtKB-SubCell"/>
</dbReference>
<sequence length="175" mass="20308">MFRHQLRQVPGLNTTSTADISFMLLIFFLVTTSMDVDKGLSRRLPPPNQRPQTEETNVDKRHLMTLEITANNRLLINRHPAQITEIRQMALHFIQSQGRKHLFSISADPNSGYDIYFQMQNELAAAYHMARNEYALRRFGRRYSLCSHQQRETIKALCPQRIAENYDTGKEGGDQ</sequence>
<dbReference type="InterPro" id="IPR003400">
    <property type="entry name" value="ExbD"/>
</dbReference>
<accession>A0A0S2KJ63</accession>
<dbReference type="AlphaFoldDB" id="A0A0S2KJ63"/>